<evidence type="ECO:0008006" key="4">
    <source>
        <dbReference type="Google" id="ProtNLM"/>
    </source>
</evidence>
<reference evidence="2" key="1">
    <citation type="journal article" date="2014" name="Int. J. Syst. Evol. Microbiol.">
        <title>Complete genome sequence of Corynebacterium casei LMG S-19264T (=DSM 44701T), isolated from a smear-ripened cheese.</title>
        <authorList>
            <consortium name="US DOE Joint Genome Institute (JGI-PGF)"/>
            <person name="Walter F."/>
            <person name="Albersmeier A."/>
            <person name="Kalinowski J."/>
            <person name="Ruckert C."/>
        </authorList>
    </citation>
    <scope>NUCLEOTIDE SEQUENCE</scope>
    <source>
        <strain evidence="2">NBRC 108769</strain>
    </source>
</reference>
<protein>
    <recommendedName>
        <fullName evidence="4">DUF4129 domain-containing protein</fullName>
    </recommendedName>
</protein>
<gene>
    <name evidence="2" type="ORF">GCM10007940_12500</name>
</gene>
<keyword evidence="1" id="KW-1133">Transmembrane helix</keyword>
<name>A0AA37WF48_9BACT</name>
<keyword evidence="1" id="KW-0472">Membrane</keyword>
<sequence>MVFFFLVNVFLASGQVEIARDTSPITLRNFKAETIEQFTSKKDYNYDLDPKYEQNPLRKWWYQLWKNLKEKLGRNTLNITWEIIKYGLILGGIGALLWFLLGSSKSSFFNRSDKSPDFHSTLIKSQSGGVNLDRLISEAEQEQDYSLAISYLFLKTLRTLDLQELIEWRDFKTNIEYEDEIVDAEIKTAFQDLSHSFEYVVYGEFDIDHEKYESLKSSFQSFFQRFKQVSL</sequence>
<evidence type="ECO:0000313" key="2">
    <source>
        <dbReference type="EMBL" id="GLR16635.1"/>
    </source>
</evidence>
<dbReference type="EMBL" id="BSOH01000007">
    <property type="protein sequence ID" value="GLR16635.1"/>
    <property type="molecule type" value="Genomic_DNA"/>
</dbReference>
<accession>A0AA37WF48</accession>
<keyword evidence="3" id="KW-1185">Reference proteome</keyword>
<evidence type="ECO:0000313" key="3">
    <source>
        <dbReference type="Proteomes" id="UP001156666"/>
    </source>
</evidence>
<reference evidence="2" key="2">
    <citation type="submission" date="2023-01" db="EMBL/GenBank/DDBJ databases">
        <title>Draft genome sequence of Portibacter lacus strain NBRC 108769.</title>
        <authorList>
            <person name="Sun Q."/>
            <person name="Mori K."/>
        </authorList>
    </citation>
    <scope>NUCLEOTIDE SEQUENCE</scope>
    <source>
        <strain evidence="2">NBRC 108769</strain>
    </source>
</reference>
<evidence type="ECO:0000256" key="1">
    <source>
        <dbReference type="SAM" id="Phobius"/>
    </source>
</evidence>
<keyword evidence="1" id="KW-0812">Transmembrane</keyword>
<feature type="transmembrane region" description="Helical" evidence="1">
    <location>
        <begin position="83"/>
        <end position="101"/>
    </location>
</feature>
<comment type="caution">
    <text evidence="2">The sequence shown here is derived from an EMBL/GenBank/DDBJ whole genome shotgun (WGS) entry which is preliminary data.</text>
</comment>
<dbReference type="AlphaFoldDB" id="A0AA37WF48"/>
<organism evidence="2 3">
    <name type="scientific">Portibacter lacus</name>
    <dbReference type="NCBI Taxonomy" id="1099794"/>
    <lineage>
        <taxon>Bacteria</taxon>
        <taxon>Pseudomonadati</taxon>
        <taxon>Bacteroidota</taxon>
        <taxon>Saprospiria</taxon>
        <taxon>Saprospirales</taxon>
        <taxon>Haliscomenobacteraceae</taxon>
        <taxon>Portibacter</taxon>
    </lineage>
</organism>
<proteinExistence type="predicted"/>
<dbReference type="Proteomes" id="UP001156666">
    <property type="component" value="Unassembled WGS sequence"/>
</dbReference>